<gene>
    <name evidence="2" type="ORF">B7463_g6103</name>
</gene>
<keyword evidence="3" id="KW-1185">Reference proteome</keyword>
<comment type="caution">
    <text evidence="2">The sequence shown here is derived from an EMBL/GenBank/DDBJ whole genome shotgun (WGS) entry which is preliminary data.</text>
</comment>
<feature type="non-terminal residue" evidence="2">
    <location>
        <position position="256"/>
    </location>
</feature>
<reference evidence="2 3" key="1">
    <citation type="submission" date="2018-05" db="EMBL/GenBank/DDBJ databases">
        <title>Draft genome sequence of Scytalidium lignicola DSM 105466, a ubiquitous saprotrophic fungus.</title>
        <authorList>
            <person name="Buettner E."/>
            <person name="Gebauer A.M."/>
            <person name="Hofrichter M."/>
            <person name="Liers C."/>
            <person name="Kellner H."/>
        </authorList>
    </citation>
    <scope>NUCLEOTIDE SEQUENCE [LARGE SCALE GENOMIC DNA]</scope>
    <source>
        <strain evidence="2 3">DSM 105466</strain>
    </source>
</reference>
<dbReference type="PANTHER" id="PTHR43355:SF7">
    <property type="entry name" value="NAD(P)-BINDING DOMAIN-CONTAINING PROTEIN"/>
    <property type="match status" value="1"/>
</dbReference>
<evidence type="ECO:0000313" key="2">
    <source>
        <dbReference type="EMBL" id="RFU30233.1"/>
    </source>
</evidence>
<dbReference type="STRING" id="5539.A0A3E2HAS9"/>
<organism evidence="2 3">
    <name type="scientific">Scytalidium lignicola</name>
    <name type="common">Hyphomycete</name>
    <dbReference type="NCBI Taxonomy" id="5539"/>
    <lineage>
        <taxon>Eukaryota</taxon>
        <taxon>Fungi</taxon>
        <taxon>Dikarya</taxon>
        <taxon>Ascomycota</taxon>
        <taxon>Pezizomycotina</taxon>
        <taxon>Leotiomycetes</taxon>
        <taxon>Leotiomycetes incertae sedis</taxon>
        <taxon>Scytalidium</taxon>
    </lineage>
</organism>
<sequence>MKVLLLGATGNVGSRALPALIKHGHTVIAYVRSARKVTPAMRAILADVIVGSVTDKTALKNTILTHNCDAVFHAAGLAQLWSHSKNHEYNTIFATVVAAVVEARQERGGVAIRAWLMSGFPMMDSVKHPYLIGDYLPLFPEHRQNVTFIRTQDEADIAWSLFCASEMTPKHKDALIPAPDDCSADNVVAKADSPPGWRNSLKWVPLMGTLLNILVQAGSYATCIEDPVDFIAVDFTKGLQSEFVNKRIALKLKTKL</sequence>
<dbReference type="Proteomes" id="UP000258309">
    <property type="component" value="Unassembled WGS sequence"/>
</dbReference>
<evidence type="ECO:0000259" key="1">
    <source>
        <dbReference type="Pfam" id="PF13460"/>
    </source>
</evidence>
<protein>
    <recommendedName>
        <fullName evidence="1">NAD(P)-binding domain-containing protein</fullName>
    </recommendedName>
</protein>
<dbReference type="AlphaFoldDB" id="A0A3E2HAS9"/>
<accession>A0A3E2HAS9</accession>
<dbReference type="OMA" id="VARIPWI"/>
<dbReference type="InterPro" id="IPR051606">
    <property type="entry name" value="Polyketide_Oxido-like"/>
</dbReference>
<dbReference type="Gene3D" id="3.40.50.720">
    <property type="entry name" value="NAD(P)-binding Rossmann-like Domain"/>
    <property type="match status" value="1"/>
</dbReference>
<dbReference type="InterPro" id="IPR036291">
    <property type="entry name" value="NAD(P)-bd_dom_sf"/>
</dbReference>
<feature type="non-terminal residue" evidence="2">
    <location>
        <position position="1"/>
    </location>
</feature>
<dbReference type="GO" id="GO:0016646">
    <property type="term" value="F:oxidoreductase activity, acting on the CH-NH group of donors, NAD or NADP as acceptor"/>
    <property type="evidence" value="ECO:0007669"/>
    <property type="project" value="TreeGrafter"/>
</dbReference>
<evidence type="ECO:0000313" key="3">
    <source>
        <dbReference type="Proteomes" id="UP000258309"/>
    </source>
</evidence>
<dbReference type="InterPro" id="IPR016040">
    <property type="entry name" value="NAD(P)-bd_dom"/>
</dbReference>
<dbReference type="PANTHER" id="PTHR43355">
    <property type="entry name" value="FLAVIN REDUCTASE (NADPH)"/>
    <property type="match status" value="1"/>
</dbReference>
<feature type="domain" description="NAD(P)-binding" evidence="1">
    <location>
        <begin position="7"/>
        <end position="108"/>
    </location>
</feature>
<dbReference type="Pfam" id="PF13460">
    <property type="entry name" value="NAD_binding_10"/>
    <property type="match status" value="1"/>
</dbReference>
<name>A0A3E2HAS9_SCYLI</name>
<dbReference type="SUPFAM" id="SSF51735">
    <property type="entry name" value="NAD(P)-binding Rossmann-fold domains"/>
    <property type="match status" value="1"/>
</dbReference>
<dbReference type="OrthoDB" id="10254221at2759"/>
<dbReference type="EMBL" id="NCSJ02000105">
    <property type="protein sequence ID" value="RFU30233.1"/>
    <property type="molecule type" value="Genomic_DNA"/>
</dbReference>
<proteinExistence type="predicted"/>